<evidence type="ECO:0000313" key="1">
    <source>
        <dbReference type="EMBL" id="CRY95698.1"/>
    </source>
</evidence>
<protein>
    <submittedName>
        <fullName evidence="1">Uncharacterized protein</fullName>
    </submittedName>
</protein>
<reference evidence="1" key="2">
    <citation type="submission" date="2015-07" db="EMBL/GenBank/DDBJ databases">
        <title>Plasmids, circular viruses and viroids from rat gut.</title>
        <authorList>
            <person name="Jorgensen T.J."/>
            <person name="Hansen M.A."/>
            <person name="Xu Z."/>
            <person name="Tabak M.A."/>
            <person name="Sorensen S.J."/>
            <person name="Hansen L.H."/>
        </authorList>
    </citation>
    <scope>NUCLEOTIDE SEQUENCE</scope>
    <source>
        <strain evidence="1">RGRH0736</strain>
    </source>
</reference>
<organism evidence="1">
    <name type="scientific">uncultured prokaryote</name>
    <dbReference type="NCBI Taxonomy" id="198431"/>
    <lineage>
        <taxon>unclassified sequences</taxon>
        <taxon>environmental samples</taxon>
    </lineage>
</organism>
<accession>A0A0H5Q1G2</accession>
<reference evidence="1" key="1">
    <citation type="submission" date="2015-06" db="EMBL/GenBank/DDBJ databases">
        <authorList>
            <person name="Joergensen T."/>
        </authorList>
    </citation>
    <scope>NUCLEOTIDE SEQUENCE</scope>
    <source>
        <strain evidence="1">RGRH0736</strain>
    </source>
</reference>
<sequence>MAISTGSRISISLSQVSAGQVQMNVWDYVVLELVGTPTAGNYAEAWWNHVKDDYRAIALAAWGSTFTAVKVTELGNPTGDYGEYAIPAGERAGTRTSPTDADAMPSYTAAGVRLGVSTRATRPGQKRIGFLTQSDVLGNDLQAGFNALLVTLMDTMKTNMTLGSPAAATVLVPSVVSLNADGTIRTSQVITGYAINQHVTSQVSRRYGRGV</sequence>
<name>A0A0H5Q1G2_9ZZZZ</name>
<dbReference type="AlphaFoldDB" id="A0A0H5Q1G2"/>
<proteinExistence type="predicted"/>
<dbReference type="EMBL" id="LN853347">
    <property type="protein sequence ID" value="CRY95698.1"/>
    <property type="molecule type" value="Genomic_DNA"/>
</dbReference>